<dbReference type="AlphaFoldDB" id="A0A1H7AXI6"/>
<accession>A0A1H7AXI6</accession>
<organism evidence="1 2">
    <name type="scientific">Deinococcus reticulitermitis</name>
    <dbReference type="NCBI Taxonomy" id="856736"/>
    <lineage>
        <taxon>Bacteria</taxon>
        <taxon>Thermotogati</taxon>
        <taxon>Deinococcota</taxon>
        <taxon>Deinococci</taxon>
        <taxon>Deinococcales</taxon>
        <taxon>Deinococcaceae</taxon>
        <taxon>Deinococcus</taxon>
    </lineage>
</organism>
<sequence>MRAVELTLGRYLKAHGLTAYRLAEAARGRVSRGTVYALARGSVARVDLGTLGAVMTALEELTGEPVSPGDLLTAVTLPEPDAEAREWEAADLSPTLAPYDWGAAGEPEGEPVRYVPGAGFLVGDA</sequence>
<gene>
    <name evidence="1" type="ORF">SAMN04488058_11512</name>
</gene>
<dbReference type="RefSeq" id="WP_092265170.1">
    <property type="nucleotide sequence ID" value="NZ_FNZA01000015.1"/>
</dbReference>
<evidence type="ECO:0000313" key="1">
    <source>
        <dbReference type="EMBL" id="SEJ70309.1"/>
    </source>
</evidence>
<keyword evidence="2" id="KW-1185">Reference proteome</keyword>
<name>A0A1H7AXI6_9DEIO</name>
<reference evidence="2" key="1">
    <citation type="submission" date="2016-10" db="EMBL/GenBank/DDBJ databases">
        <authorList>
            <person name="Varghese N."/>
            <person name="Submissions S."/>
        </authorList>
    </citation>
    <scope>NUCLEOTIDE SEQUENCE [LARGE SCALE GENOMIC DNA]</scope>
    <source>
        <strain evidence="2">CGMCC 1.10218</strain>
    </source>
</reference>
<dbReference type="EMBL" id="FNZA01000015">
    <property type="protein sequence ID" value="SEJ70309.1"/>
    <property type="molecule type" value="Genomic_DNA"/>
</dbReference>
<proteinExistence type="predicted"/>
<dbReference type="GO" id="GO:0003677">
    <property type="term" value="F:DNA binding"/>
    <property type="evidence" value="ECO:0007669"/>
    <property type="project" value="UniProtKB-KW"/>
</dbReference>
<evidence type="ECO:0000313" key="2">
    <source>
        <dbReference type="Proteomes" id="UP000199223"/>
    </source>
</evidence>
<keyword evidence="1" id="KW-0238">DNA-binding</keyword>
<protein>
    <submittedName>
        <fullName evidence="1">Cro/C1-type HTH DNA-binding domain-containing protein</fullName>
    </submittedName>
</protein>
<dbReference type="Proteomes" id="UP000199223">
    <property type="component" value="Unassembled WGS sequence"/>
</dbReference>
<dbReference type="OrthoDB" id="72528at2"/>